<keyword evidence="3" id="KW-1185">Reference proteome</keyword>
<dbReference type="EMBL" id="JBGBPY010000001">
    <property type="protein sequence ID" value="MEY2184194.1"/>
    <property type="molecule type" value="Genomic_DNA"/>
</dbReference>
<dbReference type="Pfam" id="PF13356">
    <property type="entry name" value="Arm-DNA-bind_3"/>
    <property type="match status" value="1"/>
</dbReference>
<organism evidence="2 3">
    <name type="scientific">Rhodanobacter humi</name>
    <dbReference type="NCBI Taxonomy" id="1888173"/>
    <lineage>
        <taxon>Bacteria</taxon>
        <taxon>Pseudomonadati</taxon>
        <taxon>Pseudomonadota</taxon>
        <taxon>Gammaproteobacteria</taxon>
        <taxon>Lysobacterales</taxon>
        <taxon>Rhodanobacteraceae</taxon>
        <taxon>Rhodanobacter</taxon>
    </lineage>
</organism>
<reference evidence="2 3" key="1">
    <citation type="submission" date="2024-07" db="EMBL/GenBank/DDBJ databases">
        <title>Molecular mechanisms and environmental adaptations of flagellar loss and biofilm growth of Rhodanobacter under environmental stress.</title>
        <authorList>
            <person name="Chen M."/>
        </authorList>
    </citation>
    <scope>NUCLEOTIDE SEQUENCE [LARGE SCALE GENOMIC DNA]</scope>
    <source>
        <strain evidence="2 3">RS22</strain>
    </source>
</reference>
<accession>A0ABV4AX75</accession>
<dbReference type="Proteomes" id="UP001562159">
    <property type="component" value="Unassembled WGS sequence"/>
</dbReference>
<comment type="caution">
    <text evidence="2">The sequence shown here is derived from an EMBL/GenBank/DDBJ whole genome shotgun (WGS) entry which is preliminary data.</text>
</comment>
<proteinExistence type="predicted"/>
<dbReference type="InterPro" id="IPR038488">
    <property type="entry name" value="Integrase_DNA-bd_sf"/>
</dbReference>
<sequence>MPPAQAPRSRQKAAPLTDTALKALKPRDKAYKVTDAAGLYVVVSPTGAKSFRYDYRHGVADSDPSKPGRWTLTIGRYEPGTPNRSDADLQALEYGATLSLTAS</sequence>
<name>A0ABV4AX75_9GAMM</name>
<dbReference type="GO" id="GO:0003677">
    <property type="term" value="F:DNA binding"/>
    <property type="evidence" value="ECO:0007669"/>
    <property type="project" value="UniProtKB-KW"/>
</dbReference>
<evidence type="ECO:0000313" key="2">
    <source>
        <dbReference type="EMBL" id="MEY2184194.1"/>
    </source>
</evidence>
<dbReference type="Gene3D" id="3.30.160.390">
    <property type="entry name" value="Integrase, DNA-binding domain"/>
    <property type="match status" value="1"/>
</dbReference>
<gene>
    <name evidence="2" type="ORF">AB7878_17415</name>
</gene>
<keyword evidence="2" id="KW-0238">DNA-binding</keyword>
<feature type="domain" description="Integrase DNA-binding" evidence="1">
    <location>
        <begin position="16"/>
        <end position="78"/>
    </location>
</feature>
<evidence type="ECO:0000259" key="1">
    <source>
        <dbReference type="Pfam" id="PF13356"/>
    </source>
</evidence>
<dbReference type="InterPro" id="IPR025166">
    <property type="entry name" value="Integrase_DNA_bind_dom"/>
</dbReference>
<protein>
    <submittedName>
        <fullName evidence="2">Arm DNA-binding domain-containing protein</fullName>
    </submittedName>
</protein>
<evidence type="ECO:0000313" key="3">
    <source>
        <dbReference type="Proteomes" id="UP001562159"/>
    </source>
</evidence>